<keyword evidence="1" id="KW-1133">Transmembrane helix</keyword>
<feature type="transmembrane region" description="Helical" evidence="1">
    <location>
        <begin position="94"/>
        <end position="118"/>
    </location>
</feature>
<name>A0A1G4WUT3_9MYCO</name>
<dbReference type="Proteomes" id="UP000199707">
    <property type="component" value="Unassembled WGS sequence"/>
</dbReference>
<dbReference type="EMBL" id="FMUB01000011">
    <property type="protein sequence ID" value="SCX30017.1"/>
    <property type="molecule type" value="Genomic_DNA"/>
</dbReference>
<reference evidence="3" key="1">
    <citation type="submission" date="2016-10" db="EMBL/GenBank/DDBJ databases">
        <authorList>
            <person name="Varghese N."/>
            <person name="Submissions S."/>
        </authorList>
    </citation>
    <scope>NUCLEOTIDE SEQUENCE [LARGE SCALE GENOMIC DNA]</scope>
    <source>
        <strain evidence="3">UNC267MFSha1.1M11</strain>
    </source>
</reference>
<evidence type="ECO:0000313" key="2">
    <source>
        <dbReference type="EMBL" id="SCX30017.1"/>
    </source>
</evidence>
<protein>
    <submittedName>
        <fullName evidence="2">Uncharacterized protein</fullName>
    </submittedName>
</protein>
<feature type="transmembrane region" description="Helical" evidence="1">
    <location>
        <begin position="124"/>
        <end position="144"/>
    </location>
</feature>
<proteinExistence type="predicted"/>
<feature type="transmembrane region" description="Helical" evidence="1">
    <location>
        <begin position="66"/>
        <end position="87"/>
    </location>
</feature>
<dbReference type="AlphaFoldDB" id="A0A1G4WUT3"/>
<dbReference type="STRING" id="1502745.SAMN02799620_04980"/>
<organism evidence="2 3">
    <name type="scientific">Mycolicibacterium fluoranthenivorans</name>
    <dbReference type="NCBI Taxonomy" id="258505"/>
    <lineage>
        <taxon>Bacteria</taxon>
        <taxon>Bacillati</taxon>
        <taxon>Actinomycetota</taxon>
        <taxon>Actinomycetes</taxon>
        <taxon>Mycobacteriales</taxon>
        <taxon>Mycobacteriaceae</taxon>
        <taxon>Mycolicibacterium</taxon>
    </lineage>
</organism>
<keyword evidence="1" id="KW-0472">Membrane</keyword>
<gene>
    <name evidence="2" type="ORF">SAMN02799620_04980</name>
</gene>
<keyword evidence="1" id="KW-0812">Transmembrane</keyword>
<evidence type="ECO:0000313" key="3">
    <source>
        <dbReference type="Proteomes" id="UP000199707"/>
    </source>
</evidence>
<accession>A0A1G4WUT3</accession>
<evidence type="ECO:0000256" key="1">
    <source>
        <dbReference type="SAM" id="Phobius"/>
    </source>
</evidence>
<sequence length="150" mass="15503">MLVVFRTLDEEEPDMTATLTRPPLTDSSDSLLRFVMRADATVCAATGLLVAVAADPLSRLSGLSAASEWIAGAALVCYGAMLYLLAAAPALRRIGIGVVTASLLVAAGTLAVLIAGVLPLTTAGVVMTLAVVLCTLGCAWWQYLGVRRLA</sequence>